<dbReference type="RefSeq" id="WP_083956734.1">
    <property type="nucleotide sequence ID" value="NZ_JBHIWA010000033.1"/>
</dbReference>
<evidence type="ECO:0000313" key="6">
    <source>
        <dbReference type="EMBL" id="PCG15654.1"/>
    </source>
</evidence>
<dbReference type="PROSITE" id="PS51891">
    <property type="entry name" value="CENP_V_GFA"/>
    <property type="match status" value="1"/>
</dbReference>
<keyword evidence="3" id="KW-0862">Zinc</keyword>
<comment type="caution">
    <text evidence="6">The sequence shown here is derived from an EMBL/GenBank/DDBJ whole genome shotgun (WGS) entry which is preliminary data.</text>
</comment>
<feature type="domain" description="CENP-V/GFA" evidence="5">
    <location>
        <begin position="3"/>
        <end position="117"/>
    </location>
</feature>
<dbReference type="GO" id="GO:0046872">
    <property type="term" value="F:metal ion binding"/>
    <property type="evidence" value="ECO:0007669"/>
    <property type="project" value="UniProtKB-KW"/>
</dbReference>
<evidence type="ECO:0000256" key="4">
    <source>
        <dbReference type="ARBA" id="ARBA00023239"/>
    </source>
</evidence>
<dbReference type="GO" id="GO:0016846">
    <property type="term" value="F:carbon-sulfur lyase activity"/>
    <property type="evidence" value="ECO:0007669"/>
    <property type="project" value="InterPro"/>
</dbReference>
<evidence type="ECO:0000259" key="5">
    <source>
        <dbReference type="PROSITE" id="PS51891"/>
    </source>
</evidence>
<reference evidence="6 7" key="1">
    <citation type="submission" date="2017-09" db="EMBL/GenBank/DDBJ databases">
        <title>Sphingomonas adhaesiva DSM 7418, whole genome shotgun sequence.</title>
        <authorList>
            <person name="Feng G."/>
            <person name="Zhu H."/>
        </authorList>
    </citation>
    <scope>NUCLEOTIDE SEQUENCE [LARGE SCALE GENOMIC DNA]</scope>
    <source>
        <strain evidence="6 7">DSM 7418</strain>
    </source>
</reference>
<accession>A0A2A4ICB4</accession>
<keyword evidence="7" id="KW-1185">Reference proteome</keyword>
<dbReference type="PANTHER" id="PTHR33337:SF40">
    <property type="entry name" value="CENP-V_GFA DOMAIN-CONTAINING PROTEIN-RELATED"/>
    <property type="match status" value="1"/>
</dbReference>
<evidence type="ECO:0000313" key="7">
    <source>
        <dbReference type="Proteomes" id="UP000218323"/>
    </source>
</evidence>
<dbReference type="SUPFAM" id="SSF51316">
    <property type="entry name" value="Mss4-like"/>
    <property type="match status" value="1"/>
</dbReference>
<dbReference type="Gene3D" id="3.90.1590.10">
    <property type="entry name" value="glutathione-dependent formaldehyde- activating enzyme (gfa)"/>
    <property type="match status" value="1"/>
</dbReference>
<proteinExistence type="inferred from homology"/>
<organism evidence="6 7">
    <name type="scientific">Sphingomonas adhaesiva</name>
    <dbReference type="NCBI Taxonomy" id="28212"/>
    <lineage>
        <taxon>Bacteria</taxon>
        <taxon>Pseudomonadati</taxon>
        <taxon>Pseudomonadota</taxon>
        <taxon>Alphaproteobacteria</taxon>
        <taxon>Sphingomonadales</taxon>
        <taxon>Sphingomonadaceae</taxon>
        <taxon>Sphingomonas</taxon>
    </lineage>
</organism>
<dbReference type="Proteomes" id="UP000218323">
    <property type="component" value="Unassembled WGS sequence"/>
</dbReference>
<dbReference type="AlphaFoldDB" id="A0A2A4ICB4"/>
<dbReference type="Pfam" id="PF04828">
    <property type="entry name" value="GFA"/>
    <property type="match status" value="1"/>
</dbReference>
<gene>
    <name evidence="6" type="ORF">COA07_01300</name>
</gene>
<keyword evidence="2" id="KW-0479">Metal-binding</keyword>
<sequence>MTISGRCHCGAVTYQAQGEAAHHAVCHCGDCRRWAGAPMVGWIAFQEDQVRIAGTTADYRSSELGTRTFCPACGTGLFYRNATVLPGIIDIQSATLDHPEDHAPGAQIMVRERLPWAAGIADLPAFATYPGVDE</sequence>
<evidence type="ECO:0000256" key="3">
    <source>
        <dbReference type="ARBA" id="ARBA00022833"/>
    </source>
</evidence>
<comment type="similarity">
    <text evidence="1">Belongs to the Gfa family.</text>
</comment>
<protein>
    <submittedName>
        <fullName evidence="6">Aldehyde-activating protein</fullName>
    </submittedName>
</protein>
<dbReference type="EMBL" id="NWVC01000001">
    <property type="protein sequence ID" value="PCG15654.1"/>
    <property type="molecule type" value="Genomic_DNA"/>
</dbReference>
<dbReference type="InterPro" id="IPR011057">
    <property type="entry name" value="Mss4-like_sf"/>
</dbReference>
<evidence type="ECO:0000256" key="1">
    <source>
        <dbReference type="ARBA" id="ARBA00005495"/>
    </source>
</evidence>
<evidence type="ECO:0000256" key="2">
    <source>
        <dbReference type="ARBA" id="ARBA00022723"/>
    </source>
</evidence>
<keyword evidence="4" id="KW-0456">Lyase</keyword>
<name>A0A2A4ICB4_9SPHN</name>
<dbReference type="InterPro" id="IPR006913">
    <property type="entry name" value="CENP-V/GFA"/>
</dbReference>
<dbReference type="PANTHER" id="PTHR33337">
    <property type="entry name" value="GFA DOMAIN-CONTAINING PROTEIN"/>
    <property type="match status" value="1"/>
</dbReference>